<dbReference type="PANTHER" id="PTHR24026">
    <property type="entry name" value="FAT ATYPICAL CADHERIN-RELATED"/>
    <property type="match status" value="1"/>
</dbReference>
<keyword evidence="5 8" id="KW-1133">Transmembrane helix</keyword>
<evidence type="ECO:0000256" key="4">
    <source>
        <dbReference type="ARBA" id="ARBA00022837"/>
    </source>
</evidence>
<comment type="subcellular location">
    <subcellularLocation>
        <location evidence="1">Membrane</location>
    </subcellularLocation>
</comment>
<evidence type="ECO:0000256" key="3">
    <source>
        <dbReference type="ARBA" id="ARBA00022737"/>
    </source>
</evidence>
<feature type="domain" description="Cadherin" evidence="9">
    <location>
        <begin position="577"/>
        <end position="684"/>
    </location>
</feature>
<evidence type="ECO:0000256" key="6">
    <source>
        <dbReference type="ARBA" id="ARBA00023136"/>
    </source>
</evidence>
<dbReference type="InterPro" id="IPR020894">
    <property type="entry name" value="Cadherin_CS"/>
</dbReference>
<dbReference type="SMART" id="SM00112">
    <property type="entry name" value="CA"/>
    <property type="match status" value="6"/>
</dbReference>
<keyword evidence="6 8" id="KW-0472">Membrane</keyword>
<dbReference type="PROSITE" id="PS50268">
    <property type="entry name" value="CADHERIN_2"/>
    <property type="match status" value="6"/>
</dbReference>
<feature type="domain" description="Cadherin" evidence="9">
    <location>
        <begin position="223"/>
        <end position="332"/>
    </location>
</feature>
<evidence type="ECO:0000256" key="8">
    <source>
        <dbReference type="SAM" id="Phobius"/>
    </source>
</evidence>
<sequence length="1042" mass="114897">GSSLFRVSALDGDRGVPNDITYSIVSDGSIFPFAIDSMTGVITVAPPGLDADRPDGQSYTITVMAREETSPEEEQLGETSTETKVSITVLDVNDNAPEFSSATYTATAQENTPRGVPLTLDSTIEVSDKDQTDKSQFMLSVEKDGLPYSVFDTSPPAGVIIQGSTTVIIRVFDASALDFEKTKSITFQLVARENNTADTFIGSTTVTVFLEDANDNSPVFDLTLQPSDVTVTEHEALGTVLATFTATDADSGDYGSVSYSLEDDMDGKFAMDPITGDLSVAADLDREAPGGISHHLVVLATDNMAGEEANRRSTRLNVEVKVQDINDNAPQFHPHPPSVTVQESASSNTVLMTLTATDRDEGDNGRVAYRIVRITSSPISPFDTPYLFAIDTATGVVSVGTSLIGHSGTHVITFEASDSASEPRRATTEVTVHVLDVNVHAPVFTNPDEKLFILTQNRIPEVTVMEEQPPGSPVLQVNAIDEDIKENGRVYYYIVPELTKDWQNFRIDRVNGTLTNQYRLDREEREYFQIRLRAEDNGSPNRLSKEIPLRVNVIGIDDNSPVFPVRRLHVAVGESLENARVGSMDIATDADSDAGNRVRCYYLYGGEILTSFSLQKLDGELFLQNPLNRTVTPEIHLIVKVTRNCSLPENHFYLGNNHSFNATDTSLLEVHVEVQDINDNPPVFKEDALTVGMLDNVEIGTSVFELHDYTTDEDTEMNSQNKFRLLKTGLSGDMPEDLLTPPPFVVKSNGSVLTNRRFRANLLGFFVLTVEAFDDDNQTDTGDLRIYLVSDIQRVKLVFAKQPDEVRGIMGELVRKLSAALGYDVIADRIATHITADGRPDVKMTDVFIHARFRPSQEIVPTSKLERAFDYNEVVWSVFQEFGVRYALPALRPEQEEDSDLLRAFIIVSVFLVVLCLLLVVILVSIIRSAESLDVNVVDTTRSVSDQDSKPADDEEEQEMYLQLFDESPEPAGHFSKLAMVLNEYDRKLSGQPGDSASTSSTLSVGAAGIRDTREKSGHVTWDSGFNDQNSFERVRVRITEH</sequence>
<name>A0ABD0JNY2_9CAEN</name>
<comment type="caution">
    <text evidence="10">The sequence shown here is derived from an EMBL/GenBank/DDBJ whole genome shotgun (WGS) entry which is preliminary data.</text>
</comment>
<dbReference type="PROSITE" id="PS00232">
    <property type="entry name" value="CADHERIN_1"/>
    <property type="match status" value="4"/>
</dbReference>
<dbReference type="GO" id="GO:0005886">
    <property type="term" value="C:plasma membrane"/>
    <property type="evidence" value="ECO:0007669"/>
    <property type="project" value="UniProtKB-SubCell"/>
</dbReference>
<dbReference type="EMBL" id="JACVVK020000366">
    <property type="protein sequence ID" value="KAK7476783.1"/>
    <property type="molecule type" value="Genomic_DNA"/>
</dbReference>
<proteinExistence type="predicted"/>
<dbReference type="FunFam" id="2.60.40.60:FF:000092">
    <property type="entry name" value="Protocadherin 8"/>
    <property type="match status" value="1"/>
</dbReference>
<evidence type="ECO:0000256" key="5">
    <source>
        <dbReference type="ARBA" id="ARBA00022989"/>
    </source>
</evidence>
<feature type="domain" description="Cadherin" evidence="9">
    <location>
        <begin position="1"/>
        <end position="99"/>
    </location>
</feature>
<feature type="domain" description="Cadherin" evidence="9">
    <location>
        <begin position="100"/>
        <end position="220"/>
    </location>
</feature>
<evidence type="ECO:0000313" key="11">
    <source>
        <dbReference type="Proteomes" id="UP001519460"/>
    </source>
</evidence>
<feature type="non-terminal residue" evidence="10">
    <location>
        <position position="1"/>
    </location>
</feature>
<protein>
    <recommendedName>
        <fullName evidence="9">Cadherin domain-containing protein</fullName>
    </recommendedName>
</protein>
<dbReference type="Gene3D" id="2.60.40.60">
    <property type="entry name" value="Cadherins"/>
    <property type="match status" value="7"/>
</dbReference>
<dbReference type="Proteomes" id="UP001519460">
    <property type="component" value="Unassembled WGS sequence"/>
</dbReference>
<evidence type="ECO:0000256" key="7">
    <source>
        <dbReference type="PROSITE-ProRule" id="PRU00043"/>
    </source>
</evidence>
<dbReference type="PANTHER" id="PTHR24026:SF126">
    <property type="entry name" value="PROTOCADHERIN FAT 4"/>
    <property type="match status" value="1"/>
</dbReference>
<keyword evidence="3" id="KW-0677">Repeat</keyword>
<dbReference type="AlphaFoldDB" id="A0ABD0JNY2"/>
<dbReference type="SUPFAM" id="SSF49313">
    <property type="entry name" value="Cadherin-like"/>
    <property type="match status" value="7"/>
</dbReference>
<dbReference type="CDD" id="cd11304">
    <property type="entry name" value="Cadherin_repeat"/>
    <property type="match status" value="6"/>
</dbReference>
<evidence type="ECO:0000256" key="2">
    <source>
        <dbReference type="ARBA" id="ARBA00022692"/>
    </source>
</evidence>
<dbReference type="FunFam" id="2.60.40.60:FF:000015">
    <property type="entry name" value="FAT atypical cadherin 1"/>
    <property type="match status" value="1"/>
</dbReference>
<feature type="domain" description="Cadherin" evidence="9">
    <location>
        <begin position="456"/>
        <end position="563"/>
    </location>
</feature>
<dbReference type="PRINTS" id="PR00205">
    <property type="entry name" value="CADHERIN"/>
</dbReference>
<evidence type="ECO:0000256" key="1">
    <source>
        <dbReference type="ARBA" id="ARBA00004370"/>
    </source>
</evidence>
<keyword evidence="11" id="KW-1185">Reference proteome</keyword>
<dbReference type="Pfam" id="PF00028">
    <property type="entry name" value="Cadherin"/>
    <property type="match status" value="4"/>
</dbReference>
<reference evidence="10 11" key="1">
    <citation type="journal article" date="2023" name="Sci. Data">
        <title>Genome assembly of the Korean intertidal mud-creeper Batillaria attramentaria.</title>
        <authorList>
            <person name="Patra A.K."/>
            <person name="Ho P.T."/>
            <person name="Jun S."/>
            <person name="Lee S.J."/>
            <person name="Kim Y."/>
            <person name="Won Y.J."/>
        </authorList>
    </citation>
    <scope>NUCLEOTIDE SEQUENCE [LARGE SCALE GENOMIC DNA]</scope>
    <source>
        <strain evidence="10">Wonlab-2016</strain>
    </source>
</reference>
<dbReference type="GO" id="GO:0005509">
    <property type="term" value="F:calcium ion binding"/>
    <property type="evidence" value="ECO:0007669"/>
    <property type="project" value="UniProtKB-UniRule"/>
</dbReference>
<keyword evidence="2 8" id="KW-0812">Transmembrane</keyword>
<organism evidence="10 11">
    <name type="scientific">Batillaria attramentaria</name>
    <dbReference type="NCBI Taxonomy" id="370345"/>
    <lineage>
        <taxon>Eukaryota</taxon>
        <taxon>Metazoa</taxon>
        <taxon>Spiralia</taxon>
        <taxon>Lophotrochozoa</taxon>
        <taxon>Mollusca</taxon>
        <taxon>Gastropoda</taxon>
        <taxon>Caenogastropoda</taxon>
        <taxon>Sorbeoconcha</taxon>
        <taxon>Cerithioidea</taxon>
        <taxon>Batillariidae</taxon>
        <taxon>Batillaria</taxon>
    </lineage>
</organism>
<evidence type="ECO:0000313" key="10">
    <source>
        <dbReference type="EMBL" id="KAK7476783.1"/>
    </source>
</evidence>
<feature type="domain" description="Cadherin" evidence="9">
    <location>
        <begin position="333"/>
        <end position="444"/>
    </location>
</feature>
<accession>A0ABD0JNY2</accession>
<dbReference type="InterPro" id="IPR002126">
    <property type="entry name" value="Cadherin-like_dom"/>
</dbReference>
<gene>
    <name evidence="10" type="ORF">BaRGS_00032010</name>
</gene>
<feature type="transmembrane region" description="Helical" evidence="8">
    <location>
        <begin position="901"/>
        <end position="924"/>
    </location>
</feature>
<dbReference type="InterPro" id="IPR015919">
    <property type="entry name" value="Cadherin-like_sf"/>
</dbReference>
<keyword evidence="4 7" id="KW-0106">Calcium</keyword>
<evidence type="ECO:0000259" key="9">
    <source>
        <dbReference type="PROSITE" id="PS50268"/>
    </source>
</evidence>
<dbReference type="GO" id="GO:0007155">
    <property type="term" value="P:cell adhesion"/>
    <property type="evidence" value="ECO:0007669"/>
    <property type="project" value="UniProtKB-KW"/>
</dbReference>